<dbReference type="AlphaFoldDB" id="A0AA88A321"/>
<reference evidence="1" key="1">
    <citation type="submission" date="2023-07" db="EMBL/GenBank/DDBJ databases">
        <title>draft genome sequence of fig (Ficus carica).</title>
        <authorList>
            <person name="Takahashi T."/>
            <person name="Nishimura K."/>
        </authorList>
    </citation>
    <scope>NUCLEOTIDE SEQUENCE</scope>
</reference>
<organism evidence="1 2">
    <name type="scientific">Ficus carica</name>
    <name type="common">Common fig</name>
    <dbReference type="NCBI Taxonomy" id="3494"/>
    <lineage>
        <taxon>Eukaryota</taxon>
        <taxon>Viridiplantae</taxon>
        <taxon>Streptophyta</taxon>
        <taxon>Embryophyta</taxon>
        <taxon>Tracheophyta</taxon>
        <taxon>Spermatophyta</taxon>
        <taxon>Magnoliopsida</taxon>
        <taxon>eudicotyledons</taxon>
        <taxon>Gunneridae</taxon>
        <taxon>Pentapetalae</taxon>
        <taxon>rosids</taxon>
        <taxon>fabids</taxon>
        <taxon>Rosales</taxon>
        <taxon>Moraceae</taxon>
        <taxon>Ficeae</taxon>
        <taxon>Ficus</taxon>
    </lineage>
</organism>
<dbReference type="EMBL" id="BTGU01000025">
    <property type="protein sequence ID" value="GMN47223.1"/>
    <property type="molecule type" value="Genomic_DNA"/>
</dbReference>
<name>A0AA88A321_FICCA</name>
<dbReference type="PANTHER" id="PTHR47074">
    <property type="entry name" value="BNAC02G40300D PROTEIN"/>
    <property type="match status" value="1"/>
</dbReference>
<comment type="caution">
    <text evidence="1">The sequence shown here is derived from an EMBL/GenBank/DDBJ whole genome shotgun (WGS) entry which is preliminary data.</text>
</comment>
<gene>
    <name evidence="1" type="ORF">TIFTF001_016396</name>
</gene>
<protein>
    <submittedName>
        <fullName evidence="1">Uncharacterized protein</fullName>
    </submittedName>
</protein>
<keyword evidence="2" id="KW-1185">Reference proteome</keyword>
<dbReference type="PANTHER" id="PTHR47074:SF48">
    <property type="entry name" value="POLYNUCLEOTIDYL TRANSFERASE, RIBONUCLEASE H-LIKE SUPERFAMILY PROTEIN"/>
    <property type="match status" value="1"/>
</dbReference>
<accession>A0AA88A321</accession>
<dbReference type="Proteomes" id="UP001187192">
    <property type="component" value="Unassembled WGS sequence"/>
</dbReference>
<evidence type="ECO:0000313" key="1">
    <source>
        <dbReference type="EMBL" id="GMN47223.1"/>
    </source>
</evidence>
<proteinExistence type="predicted"/>
<evidence type="ECO:0000313" key="2">
    <source>
        <dbReference type="Proteomes" id="UP001187192"/>
    </source>
</evidence>
<sequence>MKKATPGETHIGNGGKNYGMLEFLIKSKSIYGELSMRLVASKGARDDLVVFTMLSWSIWLDRNKFIFEGKQSSPNDSITRAGALLGDYLLYNGLKGSKVRASNSVVSSWSPPTDRFVKVNVDVSVKTYIGFIGINIVIRDGNGCKNVGGLWFPKLGDRVGCNQRCASSPIPVSACPKSFYYH</sequence>
<dbReference type="InterPro" id="IPR052929">
    <property type="entry name" value="RNase_H-like_EbsB-rel"/>
</dbReference>